<reference evidence="1" key="1">
    <citation type="journal article" date="2023" name="G3 (Bethesda)">
        <title>A reference genome for the long-term kleptoplast-retaining sea slug Elysia crispata morphotype clarki.</title>
        <authorList>
            <person name="Eastman K.E."/>
            <person name="Pendleton A.L."/>
            <person name="Shaikh M.A."/>
            <person name="Suttiyut T."/>
            <person name="Ogas R."/>
            <person name="Tomko P."/>
            <person name="Gavelis G."/>
            <person name="Widhalm J.R."/>
            <person name="Wisecaver J.H."/>
        </authorList>
    </citation>
    <scope>NUCLEOTIDE SEQUENCE</scope>
    <source>
        <strain evidence="1">ECLA1</strain>
    </source>
</reference>
<protein>
    <submittedName>
        <fullName evidence="1">Uncharacterized protein</fullName>
    </submittedName>
</protein>
<evidence type="ECO:0000313" key="2">
    <source>
        <dbReference type="Proteomes" id="UP001283361"/>
    </source>
</evidence>
<name>A0AAE0Z1V2_9GAST</name>
<gene>
    <name evidence="1" type="ORF">RRG08_022554</name>
</gene>
<accession>A0AAE0Z1V2</accession>
<dbReference type="AlphaFoldDB" id="A0AAE0Z1V2"/>
<evidence type="ECO:0000313" key="1">
    <source>
        <dbReference type="EMBL" id="KAK3761150.1"/>
    </source>
</evidence>
<proteinExistence type="predicted"/>
<sequence>MGVEVIAKTEDGRLRKLSIAVSSLMARHPLSPISRVADARYLFSRPWNEGRVGSVSRWRGSVSCEAPTTRFGCQELD</sequence>
<dbReference type="Proteomes" id="UP001283361">
    <property type="component" value="Unassembled WGS sequence"/>
</dbReference>
<dbReference type="EMBL" id="JAWDGP010004927">
    <property type="protein sequence ID" value="KAK3761150.1"/>
    <property type="molecule type" value="Genomic_DNA"/>
</dbReference>
<comment type="caution">
    <text evidence="1">The sequence shown here is derived from an EMBL/GenBank/DDBJ whole genome shotgun (WGS) entry which is preliminary data.</text>
</comment>
<keyword evidence="2" id="KW-1185">Reference proteome</keyword>
<organism evidence="1 2">
    <name type="scientific">Elysia crispata</name>
    <name type="common">lettuce slug</name>
    <dbReference type="NCBI Taxonomy" id="231223"/>
    <lineage>
        <taxon>Eukaryota</taxon>
        <taxon>Metazoa</taxon>
        <taxon>Spiralia</taxon>
        <taxon>Lophotrochozoa</taxon>
        <taxon>Mollusca</taxon>
        <taxon>Gastropoda</taxon>
        <taxon>Heterobranchia</taxon>
        <taxon>Euthyneura</taxon>
        <taxon>Panpulmonata</taxon>
        <taxon>Sacoglossa</taxon>
        <taxon>Placobranchoidea</taxon>
        <taxon>Plakobranchidae</taxon>
        <taxon>Elysia</taxon>
    </lineage>
</organism>